<dbReference type="Proteomes" id="UP000029665">
    <property type="component" value="Unassembled WGS sequence"/>
</dbReference>
<feature type="region of interest" description="Disordered" evidence="1">
    <location>
        <begin position="265"/>
        <end position="294"/>
    </location>
</feature>
<protein>
    <submittedName>
        <fullName evidence="2">Uncharacterized protein</fullName>
    </submittedName>
</protein>
<dbReference type="Pfam" id="PF20414">
    <property type="entry name" value="DUF6698"/>
    <property type="match status" value="1"/>
</dbReference>
<name>A0A060SV00_PYCCI</name>
<dbReference type="HOGENOM" id="CLU_694720_0_0_1"/>
<comment type="caution">
    <text evidence="2">The sequence shown here is derived from an EMBL/GenBank/DDBJ whole genome shotgun (WGS) entry which is preliminary data.</text>
</comment>
<dbReference type="EMBL" id="CCBP010000581">
    <property type="protein sequence ID" value="CDO77976.1"/>
    <property type="molecule type" value="Genomic_DNA"/>
</dbReference>
<sequence>MARAEPLYIPREDCSRSRRRDSRSASPPHREHGRRTPSRSRSRVRRNRDRTLQDNSEEPPVSTRPTSIEPLTLLEQQYLTMVEDLKTAQAHRWRVDSEEQCNVFVKVAKWILARIPYLGPMLPLLEERPLDLILLSNFASIFLLLLTVRHADYPQIDHHGRAGRTADLSTLKDHIHNWIPDVALEIAGEDELIILSPRVDGVFNKNRGDWGWNSLWSARLLVKRSARDEFDQDPEGYQEGLRHAKNKSNHTTLPSFLYAEYSGVPGDPSRPDSATKDPGIGGAGRPSISRVHGVDNVTPENVGYITCLLHHILSSEITWKDHNVRVFNGVKFFDKVVDLLNSNGLGKSVLAHFISHVYGTTIVDEADDELDDEFESLKRALAARDAEPDRTPDNRYGFALKHPAQGEA</sequence>
<dbReference type="STRING" id="5643.A0A060SV00"/>
<feature type="region of interest" description="Disordered" evidence="1">
    <location>
        <begin position="1"/>
        <end position="69"/>
    </location>
</feature>
<dbReference type="OrthoDB" id="2746447at2759"/>
<reference evidence="2" key="1">
    <citation type="submission" date="2014-01" db="EMBL/GenBank/DDBJ databases">
        <title>The genome of the white-rot fungus Pycnoporus cinnabarinus: a basidiomycete model with a versatile arsenal for lignocellulosic biomass breakdown.</title>
        <authorList>
            <person name="Levasseur A."/>
            <person name="Lomascolo A."/>
            <person name="Ruiz-Duenas F.J."/>
            <person name="Uzan E."/>
            <person name="Piumi F."/>
            <person name="Kues U."/>
            <person name="Ram A.F.J."/>
            <person name="Murat C."/>
            <person name="Haon M."/>
            <person name="Benoit I."/>
            <person name="Arfi Y."/>
            <person name="Chevret D."/>
            <person name="Drula E."/>
            <person name="Kwon M.J."/>
            <person name="Gouret P."/>
            <person name="Lesage-Meessen L."/>
            <person name="Lombard V."/>
            <person name="Mariette J."/>
            <person name="Noirot C."/>
            <person name="Park J."/>
            <person name="Patyshakuliyeva A."/>
            <person name="Wieneger R.A.B."/>
            <person name="Wosten H.A.B."/>
            <person name="Martin F."/>
            <person name="Coutinho P.M."/>
            <person name="de Vries R."/>
            <person name="Martinez A.T."/>
            <person name="Klopp C."/>
            <person name="Pontarotti P."/>
            <person name="Henrissat B."/>
            <person name="Record E."/>
        </authorList>
    </citation>
    <scope>NUCLEOTIDE SEQUENCE [LARGE SCALE GENOMIC DNA]</scope>
    <source>
        <strain evidence="2">BRFM137</strain>
    </source>
</reference>
<evidence type="ECO:0000256" key="1">
    <source>
        <dbReference type="SAM" id="MobiDB-lite"/>
    </source>
</evidence>
<feature type="region of interest" description="Disordered" evidence="1">
    <location>
        <begin position="383"/>
        <end position="408"/>
    </location>
</feature>
<organism evidence="2 3">
    <name type="scientific">Pycnoporus cinnabarinus</name>
    <name type="common">Cinnabar-red polypore</name>
    <name type="synonym">Trametes cinnabarina</name>
    <dbReference type="NCBI Taxonomy" id="5643"/>
    <lineage>
        <taxon>Eukaryota</taxon>
        <taxon>Fungi</taxon>
        <taxon>Dikarya</taxon>
        <taxon>Basidiomycota</taxon>
        <taxon>Agaricomycotina</taxon>
        <taxon>Agaricomycetes</taxon>
        <taxon>Polyporales</taxon>
        <taxon>Polyporaceae</taxon>
        <taxon>Trametes</taxon>
    </lineage>
</organism>
<gene>
    <name evidence="2" type="ORF">BN946_scf184460.g2</name>
</gene>
<accession>A0A060SV00</accession>
<dbReference type="InterPro" id="IPR046521">
    <property type="entry name" value="DUF6698"/>
</dbReference>
<feature type="compositionally biased region" description="Basic residues" evidence="1">
    <location>
        <begin position="31"/>
        <end position="48"/>
    </location>
</feature>
<feature type="compositionally biased region" description="Basic and acidic residues" evidence="1">
    <location>
        <begin position="383"/>
        <end position="393"/>
    </location>
</feature>
<proteinExistence type="predicted"/>
<evidence type="ECO:0000313" key="2">
    <source>
        <dbReference type="EMBL" id="CDO77976.1"/>
    </source>
</evidence>
<dbReference type="AlphaFoldDB" id="A0A060SV00"/>
<evidence type="ECO:0000313" key="3">
    <source>
        <dbReference type="Proteomes" id="UP000029665"/>
    </source>
</evidence>
<keyword evidence="3" id="KW-1185">Reference proteome</keyword>